<accession>A0A139XGD1</accession>
<evidence type="ECO:0000313" key="2">
    <source>
        <dbReference type="EMBL" id="KYC43754.1"/>
    </source>
</evidence>
<dbReference type="AlphaFoldDB" id="A0A139XGD1"/>
<dbReference type="EMBL" id="ANNX02000012">
    <property type="protein sequence ID" value="KYC43754.1"/>
    <property type="molecule type" value="Genomic_DNA"/>
</dbReference>
<name>A0A139XGD1_9CYAN</name>
<protein>
    <submittedName>
        <fullName evidence="2">Uncharacterized protein</fullName>
    </submittedName>
</protein>
<feature type="region of interest" description="Disordered" evidence="1">
    <location>
        <begin position="320"/>
        <end position="346"/>
    </location>
</feature>
<dbReference type="OrthoDB" id="9943325at2"/>
<evidence type="ECO:0000256" key="1">
    <source>
        <dbReference type="SAM" id="MobiDB-lite"/>
    </source>
</evidence>
<reference evidence="2 3" key="1">
    <citation type="journal article" date="2013" name="Genome Biol. Evol.">
        <title>Genomes of Stigonematalean cyanobacteria (subsection V) and the evolution of oxygenic photosynthesis from prokaryotes to plastids.</title>
        <authorList>
            <person name="Dagan T."/>
            <person name="Roettger M."/>
            <person name="Stucken K."/>
            <person name="Landan G."/>
            <person name="Koch R."/>
            <person name="Major P."/>
            <person name="Gould S.B."/>
            <person name="Goremykin V.V."/>
            <person name="Rippka R."/>
            <person name="Tandeau de Marsac N."/>
            <person name="Gugger M."/>
            <person name="Lockhart P.J."/>
            <person name="Allen J.F."/>
            <person name="Brune I."/>
            <person name="Maus I."/>
            <person name="Puhler A."/>
            <person name="Martin W.F."/>
        </authorList>
    </citation>
    <scope>NUCLEOTIDE SEQUENCE [LARGE SCALE GENOMIC DNA]</scope>
    <source>
        <strain evidence="2 3">PCC 7110</strain>
    </source>
</reference>
<dbReference type="STRING" id="128403.WA1_00895"/>
<dbReference type="Proteomes" id="UP000076925">
    <property type="component" value="Unassembled WGS sequence"/>
</dbReference>
<dbReference type="RefSeq" id="WP_017742111.1">
    <property type="nucleotide sequence ID" value="NZ_KQ976354.1"/>
</dbReference>
<sequence>MQFGLTKLFKLTISMIKLAVKLTILLCVTLAIFVPLPCSAQGVKIAQAQPPGISSPFLSPRFPRSGTNFIPSRFDLDIEILSGPNAGEKLTLSNFTDIMVISRSNAFLDRGPLANDTSNLKFDFKDQNGEGEKFPKLAKLRQKGISLSPQVKDSDFLVIPEGFNGTGARTVFVEIVSIDAKSADGSAEILVGQALKDRFPNIYQPALGMIVAERNNNKFPAKSFFIPYGVIRTKFGDFLANAKGFENPIYAFATPPSQEFPNISFDLEDKGESYRVAQPTLLVSVDNPSGPAVARLNQVRFTNATTVRTTAGAINLVSPENQPQPRLDKGETFTNSTNQEVLFPSE</sequence>
<keyword evidence="3" id="KW-1185">Reference proteome</keyword>
<evidence type="ECO:0000313" key="3">
    <source>
        <dbReference type="Proteomes" id="UP000076925"/>
    </source>
</evidence>
<gene>
    <name evidence="2" type="ORF">WA1_00895</name>
</gene>
<comment type="caution">
    <text evidence="2">The sequence shown here is derived from an EMBL/GenBank/DDBJ whole genome shotgun (WGS) entry which is preliminary data.</text>
</comment>
<proteinExistence type="predicted"/>
<organism evidence="2 3">
    <name type="scientific">Scytonema hofmannii PCC 7110</name>
    <dbReference type="NCBI Taxonomy" id="128403"/>
    <lineage>
        <taxon>Bacteria</taxon>
        <taxon>Bacillati</taxon>
        <taxon>Cyanobacteriota</taxon>
        <taxon>Cyanophyceae</taxon>
        <taxon>Nostocales</taxon>
        <taxon>Scytonemataceae</taxon>
        <taxon>Scytonema</taxon>
    </lineage>
</organism>